<protein>
    <recommendedName>
        <fullName evidence="2">Protein kinase domain-containing protein</fullName>
    </recommendedName>
</protein>
<proteinExistence type="predicted"/>
<dbReference type="Pfam" id="PF24093">
    <property type="entry name" value="DUF7377"/>
    <property type="match status" value="1"/>
</dbReference>
<evidence type="ECO:0000313" key="4">
    <source>
        <dbReference type="Proteomes" id="UP001162972"/>
    </source>
</evidence>
<feature type="domain" description="Protein kinase" evidence="2">
    <location>
        <begin position="351"/>
        <end position="606"/>
    </location>
</feature>
<accession>A0AAD6PDI2</accession>
<dbReference type="Gene3D" id="1.10.510.10">
    <property type="entry name" value="Transferase(Phosphotransferase) domain 1"/>
    <property type="match status" value="1"/>
</dbReference>
<evidence type="ECO:0000259" key="2">
    <source>
        <dbReference type="PROSITE" id="PS50011"/>
    </source>
</evidence>
<dbReference type="AlphaFoldDB" id="A0AAD6PDI2"/>
<name>A0AAD6PDI2_9ROSI</name>
<dbReference type="PRINTS" id="PR00109">
    <property type="entry name" value="TYRKINASE"/>
</dbReference>
<feature type="compositionally biased region" description="Polar residues" evidence="1">
    <location>
        <begin position="44"/>
        <end position="65"/>
    </location>
</feature>
<dbReference type="InterPro" id="IPR055801">
    <property type="entry name" value="DUF7377"/>
</dbReference>
<keyword evidence="4" id="KW-1185">Reference proteome</keyword>
<reference evidence="3 4" key="1">
    <citation type="journal article" date="2023" name="Int. J. Mol. Sci.">
        <title>De Novo Assembly and Annotation of 11 Diverse Shrub Willow (Salix) Genomes Reveals Novel Gene Organization in Sex-Linked Regions.</title>
        <authorList>
            <person name="Hyden B."/>
            <person name="Feng K."/>
            <person name="Yates T.B."/>
            <person name="Jawdy S."/>
            <person name="Cereghino C."/>
            <person name="Smart L.B."/>
            <person name="Muchero W."/>
        </authorList>
    </citation>
    <scope>NUCLEOTIDE SEQUENCE [LARGE SCALE GENOMIC DNA]</scope>
    <source>
        <tissue evidence="3">Shoot tip</tissue>
    </source>
</reference>
<dbReference type="GO" id="GO:0004674">
    <property type="term" value="F:protein serine/threonine kinase activity"/>
    <property type="evidence" value="ECO:0007669"/>
    <property type="project" value="TreeGrafter"/>
</dbReference>
<dbReference type="Proteomes" id="UP001162972">
    <property type="component" value="Chromosome 16"/>
</dbReference>
<dbReference type="Pfam" id="PF07714">
    <property type="entry name" value="PK_Tyr_Ser-Thr"/>
    <property type="match status" value="1"/>
</dbReference>
<dbReference type="InterPro" id="IPR000719">
    <property type="entry name" value="Prot_kinase_dom"/>
</dbReference>
<gene>
    <name evidence="3" type="ORF">OIU84_025342</name>
</gene>
<evidence type="ECO:0000313" key="3">
    <source>
        <dbReference type="EMBL" id="KAJ6424543.1"/>
    </source>
</evidence>
<dbReference type="InterPro" id="IPR011009">
    <property type="entry name" value="Kinase-like_dom_sf"/>
</dbReference>
<comment type="caution">
    <text evidence="3">The sequence shown here is derived from an EMBL/GenBank/DDBJ whole genome shotgun (WGS) entry which is preliminary data.</text>
</comment>
<dbReference type="InterPro" id="IPR001245">
    <property type="entry name" value="Ser-Thr/Tyr_kinase_cat_dom"/>
</dbReference>
<dbReference type="GO" id="GO:0005524">
    <property type="term" value="F:ATP binding"/>
    <property type="evidence" value="ECO:0007669"/>
    <property type="project" value="InterPro"/>
</dbReference>
<sequence>MAAALECWSSRASTDEDMVEQVLMRTQDRSETSSSSISTAAASLQPSDQISNLSQKDTISSSSAMQKRLQRLSRNVSEALASLKNSLNLDSPRDSLVQLPNSQQGNGYGNKSERCRKVAWASVVRNLTQLYPGSQLPEKLVSNIRKHYDSLPLSYAQAGFDMKEVFLHIKLIEQASVDEQPAIMIQEVSDEEVQGCVYKLTFACNSSISWPAMSGALDSASICCKKIQIFEKKGFTLGVLLLLVQAGQEKSFKARIESALKSSVKKSKSTTVKLPFGLCGCQEENTKGNFGEIEEDSCEQNCRNAIENSNVNIQLEMPLPTSLIVVSVDEWQTINSGRDEIGKWLLNSDNLEFIDQIGPNSFKGVHKGKRVGIEKLKGCDKGNSYEFELRKDLLELMTCGHKNILQFYGICVDENHGLCVVTRLMEGGSVNELMLKNKKLQTKEIVRIATDVAEGMKFMNDHGVAYRDLNTQRILLDRHGNACLGDMGIVTACKSMGEAMEYETDGYRWLAPEIIAGDPENITETWMSNAYSFGMVVWEMVTGEAAYAAFSPVQAAVGIAACGLRPEISKDCPQILKSLMTKCWNNSPSKRPKFSEIISILLRPSNNVNR</sequence>
<organism evidence="3 4">
    <name type="scientific">Salix udensis</name>
    <dbReference type="NCBI Taxonomy" id="889485"/>
    <lineage>
        <taxon>Eukaryota</taxon>
        <taxon>Viridiplantae</taxon>
        <taxon>Streptophyta</taxon>
        <taxon>Embryophyta</taxon>
        <taxon>Tracheophyta</taxon>
        <taxon>Spermatophyta</taxon>
        <taxon>Magnoliopsida</taxon>
        <taxon>eudicotyledons</taxon>
        <taxon>Gunneridae</taxon>
        <taxon>Pentapetalae</taxon>
        <taxon>rosids</taxon>
        <taxon>fabids</taxon>
        <taxon>Malpighiales</taxon>
        <taxon>Salicaceae</taxon>
        <taxon>Saliceae</taxon>
        <taxon>Salix</taxon>
    </lineage>
</organism>
<dbReference type="PANTHER" id="PTHR44329:SF84">
    <property type="entry name" value="PROTEIN KINASE LIKE PROTEIN"/>
    <property type="match status" value="1"/>
</dbReference>
<dbReference type="PROSITE" id="PS50011">
    <property type="entry name" value="PROTEIN_KINASE_DOM"/>
    <property type="match status" value="1"/>
</dbReference>
<dbReference type="SUPFAM" id="SSF56112">
    <property type="entry name" value="Protein kinase-like (PK-like)"/>
    <property type="match status" value="1"/>
</dbReference>
<dbReference type="EMBL" id="JAPFFJ010000006">
    <property type="protein sequence ID" value="KAJ6424543.1"/>
    <property type="molecule type" value="Genomic_DNA"/>
</dbReference>
<evidence type="ECO:0000256" key="1">
    <source>
        <dbReference type="SAM" id="MobiDB-lite"/>
    </source>
</evidence>
<feature type="compositionally biased region" description="Low complexity" evidence="1">
    <location>
        <begin position="32"/>
        <end position="43"/>
    </location>
</feature>
<feature type="region of interest" description="Disordered" evidence="1">
    <location>
        <begin position="25"/>
        <end position="66"/>
    </location>
</feature>
<dbReference type="PANTHER" id="PTHR44329">
    <property type="entry name" value="SERINE/THREONINE-PROTEIN KINASE TNNI3K-RELATED"/>
    <property type="match status" value="1"/>
</dbReference>
<dbReference type="InterPro" id="IPR051681">
    <property type="entry name" value="Ser/Thr_Kinases-Pseudokinases"/>
</dbReference>